<evidence type="ECO:0000256" key="8">
    <source>
        <dbReference type="SAM" id="Phobius"/>
    </source>
</evidence>
<keyword evidence="3" id="KW-0050">Antiport</keyword>
<evidence type="ECO:0000256" key="7">
    <source>
        <dbReference type="ARBA" id="ARBA00023136"/>
    </source>
</evidence>
<feature type="transmembrane region" description="Helical" evidence="8">
    <location>
        <begin position="321"/>
        <end position="339"/>
    </location>
</feature>
<dbReference type="GO" id="GO:1902600">
    <property type="term" value="P:proton transmembrane transport"/>
    <property type="evidence" value="ECO:0007669"/>
    <property type="project" value="InterPro"/>
</dbReference>
<dbReference type="GO" id="GO:0005886">
    <property type="term" value="C:plasma membrane"/>
    <property type="evidence" value="ECO:0007669"/>
    <property type="project" value="UniProtKB-SubCell"/>
</dbReference>
<dbReference type="GO" id="GO:0015297">
    <property type="term" value="F:antiporter activity"/>
    <property type="evidence" value="ECO:0007669"/>
    <property type="project" value="UniProtKB-KW"/>
</dbReference>
<feature type="transmembrane region" description="Helical" evidence="8">
    <location>
        <begin position="201"/>
        <end position="220"/>
    </location>
</feature>
<evidence type="ECO:0000313" key="10">
    <source>
        <dbReference type="EMBL" id="PIO45479.1"/>
    </source>
</evidence>
<dbReference type="PANTHER" id="PTHR32507:SF8">
    <property type="entry name" value="CNH1P"/>
    <property type="match status" value="1"/>
</dbReference>
<keyword evidence="11" id="KW-1185">Reference proteome</keyword>
<comment type="subcellular location">
    <subcellularLocation>
        <location evidence="1">Cell membrane</location>
        <topology evidence="1">Multi-pass membrane protein</topology>
    </subcellularLocation>
</comment>
<dbReference type="EMBL" id="MZMT01000019">
    <property type="protein sequence ID" value="PIO45479.1"/>
    <property type="molecule type" value="Genomic_DNA"/>
</dbReference>
<feature type="transmembrane region" description="Helical" evidence="8">
    <location>
        <begin position="293"/>
        <end position="315"/>
    </location>
</feature>
<protein>
    <submittedName>
        <fullName evidence="10">Cation transporter</fullName>
    </submittedName>
</protein>
<gene>
    <name evidence="10" type="ORF">B5P45_07250</name>
</gene>
<accession>A0A2N9W161</accession>
<feature type="transmembrane region" description="Helical" evidence="8">
    <location>
        <begin position="351"/>
        <end position="368"/>
    </location>
</feature>
<feature type="transmembrane region" description="Helical" evidence="8">
    <location>
        <begin position="380"/>
        <end position="404"/>
    </location>
</feature>
<evidence type="ECO:0000256" key="1">
    <source>
        <dbReference type="ARBA" id="ARBA00004651"/>
    </source>
</evidence>
<evidence type="ECO:0000256" key="3">
    <source>
        <dbReference type="ARBA" id="ARBA00022449"/>
    </source>
</evidence>
<evidence type="ECO:0000313" key="11">
    <source>
        <dbReference type="Proteomes" id="UP000232163"/>
    </source>
</evidence>
<evidence type="ECO:0000256" key="6">
    <source>
        <dbReference type="ARBA" id="ARBA00023065"/>
    </source>
</evidence>
<comment type="caution">
    <text evidence="10">The sequence shown here is derived from an EMBL/GenBank/DDBJ whole genome shotgun (WGS) entry which is preliminary data.</text>
</comment>
<dbReference type="InterPro" id="IPR006153">
    <property type="entry name" value="Cation/H_exchanger_TM"/>
</dbReference>
<feature type="transmembrane region" description="Helical" evidence="8">
    <location>
        <begin position="6"/>
        <end position="23"/>
    </location>
</feature>
<keyword evidence="4 8" id="KW-0812">Transmembrane</keyword>
<feature type="transmembrane region" description="Helical" evidence="8">
    <location>
        <begin position="232"/>
        <end position="251"/>
    </location>
</feature>
<proteinExistence type="predicted"/>
<dbReference type="PANTHER" id="PTHR32507">
    <property type="entry name" value="NA(+)/H(+) ANTIPORTER 1"/>
    <property type="match status" value="1"/>
</dbReference>
<feature type="transmembrane region" description="Helical" evidence="8">
    <location>
        <begin position="30"/>
        <end position="48"/>
    </location>
</feature>
<keyword evidence="2" id="KW-0813">Transport</keyword>
<dbReference type="Proteomes" id="UP000232163">
    <property type="component" value="Unassembled WGS sequence"/>
</dbReference>
<organism evidence="10 11">
    <name type="scientific">Phyllobacterium zundukense</name>
    <dbReference type="NCBI Taxonomy" id="1867719"/>
    <lineage>
        <taxon>Bacteria</taxon>
        <taxon>Pseudomonadati</taxon>
        <taxon>Pseudomonadota</taxon>
        <taxon>Alphaproteobacteria</taxon>
        <taxon>Hyphomicrobiales</taxon>
        <taxon>Phyllobacteriaceae</taxon>
        <taxon>Phyllobacterium</taxon>
    </lineage>
</organism>
<keyword evidence="7 8" id="KW-0472">Membrane</keyword>
<keyword evidence="5 8" id="KW-1133">Transmembrane helix</keyword>
<feature type="transmembrane region" description="Helical" evidence="8">
    <location>
        <begin position="97"/>
        <end position="119"/>
    </location>
</feature>
<sequence>MPIDTYVILLALFGLVVLLTAWLPMVLKEFPLSLPIICIAFGTLFVWTPLSTIVGSNPLDSRYITEKVTEFVVIISLMGAGLKIDRPLSWQNWMTTWRLLAISMPLTIVAIAFLGWSFLGLGLASALLLGSALAPTDPVLASDIQVGPPQSGEEGEVRFSLTSEAGLNDGLSFPFVHLAIAVALATQTGEPWFRDWLLVDVVWRLAAGVGLGWLTGKVLGVLTFHLPRRAKLARTGDGFVVLGITCLSYGLIEMAHGYGFVGVFVTALTLRAAERESGYHANLHDFAEQIERLLMMVVLVCFGAAIAEGSVFHAFDWRVGIVAMLVIFLVRPVAGWFGLIGSQIPGKEKAVIAVFGIRGLGSFYYVAYATGHAAFDKPDILWVTVSLVVLVSVILHGIAVTPVMRHLERSQG</sequence>
<evidence type="ECO:0000256" key="4">
    <source>
        <dbReference type="ARBA" id="ARBA00022692"/>
    </source>
</evidence>
<reference evidence="10 11" key="1">
    <citation type="journal article" date="2017" name="Int J Environ Stud">
        <title>Does the Miocene-Pliocene relict legume Oxytropis triphylla form nitrogen-fixing nodules with a combination of bacterial strains?</title>
        <authorList>
            <person name="Safronova V."/>
            <person name="Belimov A."/>
            <person name="Sazanova A."/>
            <person name="Kuznetsova I."/>
            <person name="Popova J."/>
            <person name="Andronov E."/>
            <person name="Verkhozina A."/>
            <person name="Tikhonovich I."/>
        </authorList>
    </citation>
    <scope>NUCLEOTIDE SEQUENCE [LARGE SCALE GENOMIC DNA]</scope>
    <source>
        <strain evidence="10 11">Tri-38</strain>
    </source>
</reference>
<feature type="domain" description="Cation/H+ exchanger transmembrane" evidence="9">
    <location>
        <begin position="17"/>
        <end position="405"/>
    </location>
</feature>
<evidence type="ECO:0000259" key="9">
    <source>
        <dbReference type="Pfam" id="PF00999"/>
    </source>
</evidence>
<keyword evidence="6" id="KW-0406">Ion transport</keyword>
<evidence type="ECO:0000256" key="5">
    <source>
        <dbReference type="ARBA" id="ARBA00022989"/>
    </source>
</evidence>
<evidence type="ECO:0000256" key="2">
    <source>
        <dbReference type="ARBA" id="ARBA00022448"/>
    </source>
</evidence>
<name>A0A2N9W161_9HYPH</name>
<dbReference type="Pfam" id="PF00999">
    <property type="entry name" value="Na_H_Exchanger"/>
    <property type="match status" value="1"/>
</dbReference>
<dbReference type="AlphaFoldDB" id="A0A2N9W161"/>